<reference evidence="6 7" key="1">
    <citation type="journal article" date="2007" name="Nature">
        <title>Evolution of genes and genomes on the Drosophila phylogeny.</title>
        <authorList>
            <consortium name="Drosophila 12 Genomes Consortium"/>
            <person name="Clark A.G."/>
            <person name="Eisen M.B."/>
            <person name="Smith D.R."/>
            <person name="Bergman C.M."/>
            <person name="Oliver B."/>
            <person name="Markow T.A."/>
            <person name="Kaufman T.C."/>
            <person name="Kellis M."/>
            <person name="Gelbart W."/>
            <person name="Iyer V.N."/>
            <person name="Pollard D.A."/>
            <person name="Sackton T.B."/>
            <person name="Larracuente A.M."/>
            <person name="Singh N.D."/>
            <person name="Abad J.P."/>
            <person name="Abt D.N."/>
            <person name="Adryan B."/>
            <person name="Aguade M."/>
            <person name="Akashi H."/>
            <person name="Anderson W.W."/>
            <person name="Aquadro C.F."/>
            <person name="Ardell D.H."/>
            <person name="Arguello R."/>
            <person name="Artieri C.G."/>
            <person name="Barbash D.A."/>
            <person name="Barker D."/>
            <person name="Barsanti P."/>
            <person name="Batterham P."/>
            <person name="Batzoglou S."/>
            <person name="Begun D."/>
            <person name="Bhutkar A."/>
            <person name="Blanco E."/>
            <person name="Bosak S.A."/>
            <person name="Bradley R.K."/>
            <person name="Brand A.D."/>
            <person name="Brent M.R."/>
            <person name="Brooks A.N."/>
            <person name="Brown R.H."/>
            <person name="Butlin R.K."/>
            <person name="Caggese C."/>
            <person name="Calvi B.R."/>
            <person name="Bernardo de Carvalho A."/>
            <person name="Caspi A."/>
            <person name="Castrezana S."/>
            <person name="Celniker S.E."/>
            <person name="Chang J.L."/>
            <person name="Chapple C."/>
            <person name="Chatterji S."/>
            <person name="Chinwalla A."/>
            <person name="Civetta A."/>
            <person name="Clifton S.W."/>
            <person name="Comeron J.M."/>
            <person name="Costello J.C."/>
            <person name="Coyne J.A."/>
            <person name="Daub J."/>
            <person name="David R.G."/>
            <person name="Delcher A.L."/>
            <person name="Delehaunty K."/>
            <person name="Do C.B."/>
            <person name="Ebling H."/>
            <person name="Edwards K."/>
            <person name="Eickbush T."/>
            <person name="Evans J.D."/>
            <person name="Filipski A."/>
            <person name="Findeiss S."/>
            <person name="Freyhult E."/>
            <person name="Fulton L."/>
            <person name="Fulton R."/>
            <person name="Garcia A.C."/>
            <person name="Gardiner A."/>
            <person name="Garfield D.A."/>
            <person name="Garvin B.E."/>
            <person name="Gibson G."/>
            <person name="Gilbert D."/>
            <person name="Gnerre S."/>
            <person name="Godfrey J."/>
            <person name="Good R."/>
            <person name="Gotea V."/>
            <person name="Gravely B."/>
            <person name="Greenberg A.J."/>
            <person name="Griffiths-Jones S."/>
            <person name="Gross S."/>
            <person name="Guigo R."/>
            <person name="Gustafson E.A."/>
            <person name="Haerty W."/>
            <person name="Hahn M.W."/>
            <person name="Halligan D.L."/>
            <person name="Halpern A.L."/>
            <person name="Halter G.M."/>
            <person name="Han M.V."/>
            <person name="Heger A."/>
            <person name="Hillier L."/>
            <person name="Hinrichs A.S."/>
            <person name="Holmes I."/>
            <person name="Hoskins R.A."/>
            <person name="Hubisz M.J."/>
            <person name="Hultmark D."/>
            <person name="Huntley M.A."/>
            <person name="Jaffe D.B."/>
            <person name="Jagadeeshan S."/>
            <person name="Jeck W.R."/>
            <person name="Johnson J."/>
            <person name="Jones C.D."/>
            <person name="Jordan W.C."/>
            <person name="Karpen G.H."/>
            <person name="Kataoka E."/>
            <person name="Keightley P.D."/>
            <person name="Kheradpour P."/>
            <person name="Kirkness E.F."/>
            <person name="Koerich L.B."/>
            <person name="Kristiansen K."/>
            <person name="Kudrna D."/>
            <person name="Kulathinal R.J."/>
            <person name="Kumar S."/>
            <person name="Kwok R."/>
            <person name="Lander E."/>
            <person name="Langley C.H."/>
            <person name="Lapoint R."/>
            <person name="Lazzaro B.P."/>
            <person name="Lee S.J."/>
            <person name="Levesque L."/>
            <person name="Li R."/>
            <person name="Lin C.F."/>
            <person name="Lin M.F."/>
            <person name="Lindblad-Toh K."/>
            <person name="Llopart A."/>
            <person name="Long M."/>
            <person name="Low L."/>
            <person name="Lozovsky E."/>
            <person name="Lu J."/>
            <person name="Luo M."/>
            <person name="Machado C.A."/>
            <person name="Makalowski W."/>
            <person name="Marzo M."/>
            <person name="Matsuda M."/>
            <person name="Matzkin L."/>
            <person name="McAllister B."/>
            <person name="McBride C.S."/>
            <person name="McKernan B."/>
            <person name="McKernan K."/>
            <person name="Mendez-Lago M."/>
            <person name="Minx P."/>
            <person name="Mollenhauer M.U."/>
            <person name="Montooth K."/>
            <person name="Mount S.M."/>
            <person name="Mu X."/>
            <person name="Myers E."/>
            <person name="Negre B."/>
            <person name="Newfeld S."/>
            <person name="Nielsen R."/>
            <person name="Noor M.A."/>
            <person name="O'Grady P."/>
            <person name="Pachter L."/>
            <person name="Papaceit M."/>
            <person name="Parisi M.J."/>
            <person name="Parisi M."/>
            <person name="Parts L."/>
            <person name="Pedersen J.S."/>
            <person name="Pesole G."/>
            <person name="Phillippy A.M."/>
            <person name="Ponting C.P."/>
            <person name="Pop M."/>
            <person name="Porcelli D."/>
            <person name="Powell J.R."/>
            <person name="Prohaska S."/>
            <person name="Pruitt K."/>
            <person name="Puig M."/>
            <person name="Quesneville H."/>
            <person name="Ram K.R."/>
            <person name="Rand D."/>
            <person name="Rasmussen M.D."/>
            <person name="Reed L.K."/>
            <person name="Reenan R."/>
            <person name="Reily A."/>
            <person name="Remington K.A."/>
            <person name="Rieger T.T."/>
            <person name="Ritchie M.G."/>
            <person name="Robin C."/>
            <person name="Rogers Y.H."/>
            <person name="Rohde C."/>
            <person name="Rozas J."/>
            <person name="Rubenfield M.J."/>
            <person name="Ruiz A."/>
            <person name="Russo S."/>
            <person name="Salzberg S.L."/>
            <person name="Sanchez-Gracia A."/>
            <person name="Saranga D.J."/>
            <person name="Sato H."/>
            <person name="Schaeffer S.W."/>
            <person name="Schatz M.C."/>
            <person name="Schlenke T."/>
            <person name="Schwartz R."/>
            <person name="Segarra C."/>
            <person name="Singh R.S."/>
            <person name="Sirot L."/>
            <person name="Sirota M."/>
            <person name="Sisneros N.B."/>
            <person name="Smith C.D."/>
            <person name="Smith T.F."/>
            <person name="Spieth J."/>
            <person name="Stage D.E."/>
            <person name="Stark A."/>
            <person name="Stephan W."/>
            <person name="Strausberg R.L."/>
            <person name="Strempel S."/>
            <person name="Sturgill D."/>
            <person name="Sutton G."/>
            <person name="Sutton G.G."/>
            <person name="Tao W."/>
            <person name="Teichmann S."/>
            <person name="Tobari Y.N."/>
            <person name="Tomimura Y."/>
            <person name="Tsolas J.M."/>
            <person name="Valente V.L."/>
            <person name="Venter E."/>
            <person name="Venter J.C."/>
            <person name="Vicario S."/>
            <person name="Vieira F.G."/>
            <person name="Vilella A.J."/>
            <person name="Villasante A."/>
            <person name="Walenz B."/>
            <person name="Wang J."/>
            <person name="Wasserman M."/>
            <person name="Watts T."/>
            <person name="Wilson D."/>
            <person name="Wilson R.K."/>
            <person name="Wing R.A."/>
            <person name="Wolfner M.F."/>
            <person name="Wong A."/>
            <person name="Wong G.K."/>
            <person name="Wu C.I."/>
            <person name="Wu G."/>
            <person name="Yamamoto D."/>
            <person name="Yang H.P."/>
            <person name="Yang S.P."/>
            <person name="Yorke J.A."/>
            <person name="Yoshida K."/>
            <person name="Zdobnov E."/>
            <person name="Zhang P."/>
            <person name="Zhang Y."/>
            <person name="Zimin A.V."/>
            <person name="Baldwin J."/>
            <person name="Abdouelleil A."/>
            <person name="Abdulkadir J."/>
            <person name="Abebe A."/>
            <person name="Abera B."/>
            <person name="Abreu J."/>
            <person name="Acer S.C."/>
            <person name="Aftuck L."/>
            <person name="Alexander A."/>
            <person name="An P."/>
            <person name="Anderson E."/>
            <person name="Anderson S."/>
            <person name="Arachi H."/>
            <person name="Azer M."/>
            <person name="Bachantsang P."/>
            <person name="Barry A."/>
            <person name="Bayul T."/>
            <person name="Berlin A."/>
            <person name="Bessette D."/>
            <person name="Bloom T."/>
            <person name="Blye J."/>
            <person name="Boguslavskiy L."/>
            <person name="Bonnet C."/>
            <person name="Boukhgalter B."/>
            <person name="Bourzgui I."/>
            <person name="Brown A."/>
            <person name="Cahill P."/>
            <person name="Channer S."/>
            <person name="Cheshatsang Y."/>
            <person name="Chuda L."/>
            <person name="Citroen M."/>
            <person name="Collymore A."/>
            <person name="Cooke P."/>
            <person name="Costello M."/>
            <person name="D'Aco K."/>
            <person name="Daza R."/>
            <person name="De Haan G."/>
            <person name="DeGray S."/>
            <person name="DeMaso C."/>
            <person name="Dhargay N."/>
            <person name="Dooley K."/>
            <person name="Dooley E."/>
            <person name="Doricent M."/>
            <person name="Dorje P."/>
            <person name="Dorjee K."/>
            <person name="Dupes A."/>
            <person name="Elong R."/>
            <person name="Falk J."/>
            <person name="Farina A."/>
            <person name="Faro S."/>
            <person name="Ferguson D."/>
            <person name="Fisher S."/>
            <person name="Foley C.D."/>
            <person name="Franke A."/>
            <person name="Friedrich D."/>
            <person name="Gadbois L."/>
            <person name="Gearin G."/>
            <person name="Gearin C.R."/>
            <person name="Giannoukos G."/>
            <person name="Goode T."/>
            <person name="Graham J."/>
            <person name="Grandbois E."/>
            <person name="Grewal S."/>
            <person name="Gyaltsen K."/>
            <person name="Hafez N."/>
            <person name="Hagos B."/>
            <person name="Hall J."/>
            <person name="Henson C."/>
            <person name="Hollinger A."/>
            <person name="Honan T."/>
            <person name="Huard M.D."/>
            <person name="Hughes L."/>
            <person name="Hurhula B."/>
            <person name="Husby M.E."/>
            <person name="Kamat A."/>
            <person name="Kanga B."/>
            <person name="Kashin S."/>
            <person name="Khazanovich D."/>
            <person name="Kisner P."/>
            <person name="Lance K."/>
            <person name="Lara M."/>
            <person name="Lee W."/>
            <person name="Lennon N."/>
            <person name="Letendre F."/>
            <person name="LeVine R."/>
            <person name="Lipovsky A."/>
            <person name="Liu X."/>
            <person name="Liu J."/>
            <person name="Liu S."/>
            <person name="Lokyitsang T."/>
            <person name="Lokyitsang Y."/>
            <person name="Lubonja R."/>
            <person name="Lui A."/>
            <person name="MacDonald P."/>
            <person name="Magnisalis V."/>
            <person name="Maru K."/>
            <person name="Matthews C."/>
            <person name="McCusker W."/>
            <person name="McDonough S."/>
            <person name="Mehta T."/>
            <person name="Meldrim J."/>
            <person name="Meneus L."/>
            <person name="Mihai O."/>
            <person name="Mihalev A."/>
            <person name="Mihova T."/>
            <person name="Mittelman R."/>
            <person name="Mlenga V."/>
            <person name="Montmayeur A."/>
            <person name="Mulrain L."/>
            <person name="Navidi A."/>
            <person name="Naylor J."/>
            <person name="Negash T."/>
            <person name="Nguyen T."/>
            <person name="Nguyen N."/>
            <person name="Nicol R."/>
            <person name="Norbu C."/>
            <person name="Norbu N."/>
            <person name="Novod N."/>
            <person name="O'Neill B."/>
            <person name="Osman S."/>
            <person name="Markiewicz E."/>
            <person name="Oyono O.L."/>
            <person name="Patti C."/>
            <person name="Phunkhang P."/>
            <person name="Pierre F."/>
            <person name="Priest M."/>
            <person name="Raghuraman S."/>
            <person name="Rege F."/>
            <person name="Reyes R."/>
            <person name="Rise C."/>
            <person name="Rogov P."/>
            <person name="Ross K."/>
            <person name="Ryan E."/>
            <person name="Settipalli S."/>
            <person name="Shea T."/>
            <person name="Sherpa N."/>
            <person name="Shi L."/>
            <person name="Shih D."/>
            <person name="Sparrow T."/>
            <person name="Spaulding J."/>
            <person name="Stalker J."/>
            <person name="Stange-Thomann N."/>
            <person name="Stavropoulos S."/>
            <person name="Stone C."/>
            <person name="Strader C."/>
            <person name="Tesfaye S."/>
            <person name="Thomson T."/>
            <person name="Thoulutsang Y."/>
            <person name="Thoulutsang D."/>
            <person name="Topham K."/>
            <person name="Topping I."/>
            <person name="Tsamla T."/>
            <person name="Vassiliev H."/>
            <person name="Vo A."/>
            <person name="Wangchuk T."/>
            <person name="Wangdi T."/>
            <person name="Weiand M."/>
            <person name="Wilkinson J."/>
            <person name="Wilson A."/>
            <person name="Yadav S."/>
            <person name="Young G."/>
            <person name="Yu Q."/>
            <person name="Zembek L."/>
            <person name="Zhong D."/>
            <person name="Zimmer A."/>
            <person name="Zwirko Z."/>
            <person name="Jaffe D.B."/>
            <person name="Alvarez P."/>
            <person name="Brockman W."/>
            <person name="Butler J."/>
            <person name="Chin C."/>
            <person name="Gnerre S."/>
            <person name="Grabherr M."/>
            <person name="Kleber M."/>
            <person name="Mauceli E."/>
            <person name="MacCallum I."/>
        </authorList>
    </citation>
    <scope>NUCLEOTIDE SEQUENCE [LARGE SCALE GENOMIC DNA]</scope>
    <source>
        <strain evidence="7">MSH-3 / Tucson 14011-0111.49</strain>
    </source>
</reference>
<dbReference type="SUPFAM" id="SSF57850">
    <property type="entry name" value="RING/U-box"/>
    <property type="match status" value="1"/>
</dbReference>
<dbReference type="Pfam" id="PF13639">
    <property type="entry name" value="zf-RING_2"/>
    <property type="match status" value="1"/>
</dbReference>
<dbReference type="HOGENOM" id="CLU_093974_0_0_1"/>
<dbReference type="OrthoDB" id="5600418at2759"/>
<dbReference type="STRING" id="7234.B4GQE1"/>
<dbReference type="GO" id="GO:0008270">
    <property type="term" value="F:zinc ion binding"/>
    <property type="evidence" value="ECO:0007669"/>
    <property type="project" value="UniProtKB-KW"/>
</dbReference>
<dbReference type="PANTHER" id="PTHR16047:SF7">
    <property type="entry name" value="E3 UBIQUITIN-PROTEIN LIGASE RFWD3"/>
    <property type="match status" value="1"/>
</dbReference>
<dbReference type="GO" id="GO:0005634">
    <property type="term" value="C:nucleus"/>
    <property type="evidence" value="ECO:0007669"/>
    <property type="project" value="InterPro"/>
</dbReference>
<dbReference type="eggNOG" id="KOG1645">
    <property type="taxonomic scope" value="Eukaryota"/>
</dbReference>
<gene>
    <name evidence="6" type="primary">Dper\GL15997</name>
    <name evidence="6" type="ORF">Dper_GL15997</name>
</gene>
<keyword evidence="1 3" id="KW-0479">Metal-binding</keyword>
<dbReference type="InterPro" id="IPR037381">
    <property type="entry name" value="RFWD3"/>
</dbReference>
<dbReference type="Proteomes" id="UP000008744">
    <property type="component" value="Unassembled WGS sequence"/>
</dbReference>
<dbReference type="GO" id="GO:0016567">
    <property type="term" value="P:protein ubiquitination"/>
    <property type="evidence" value="ECO:0007669"/>
    <property type="project" value="InterPro"/>
</dbReference>
<keyword evidence="4" id="KW-0175">Coiled coil</keyword>
<dbReference type="InterPro" id="IPR001841">
    <property type="entry name" value="Znf_RING"/>
</dbReference>
<feature type="coiled-coil region" evidence="4">
    <location>
        <begin position="53"/>
        <end position="98"/>
    </location>
</feature>
<name>B4GQE1_DROPE</name>
<keyword evidence="7" id="KW-1185">Reference proteome</keyword>
<feature type="domain" description="RING-type" evidence="5">
    <location>
        <begin position="126"/>
        <end position="169"/>
    </location>
</feature>
<proteinExistence type="predicted"/>
<evidence type="ECO:0000256" key="1">
    <source>
        <dbReference type="ARBA" id="ARBA00022771"/>
    </source>
</evidence>
<dbReference type="Gene3D" id="3.30.40.10">
    <property type="entry name" value="Zinc/RING finger domain, C3HC4 (zinc finger)"/>
    <property type="match status" value="1"/>
</dbReference>
<evidence type="ECO:0000259" key="5">
    <source>
        <dbReference type="PROSITE" id="PS50089"/>
    </source>
</evidence>
<keyword evidence="1 3" id="KW-0863">Zinc-finger</keyword>
<sequence length="175" mass="20002">MGDSNNDLIDLNEISMDASEENQADAPPLEQSQENNYQMENAITEIDGINFLLEKEKRNNEILLKKLKTHDQSTQVIIRNLQRKLEEVKNGRDLMLNQLVEKELSYKIDMEELTAILEDPADDITCVICLSPWQSTGAHRVVSLPCGHIFGKSCITLSIRRTELCPKCRLQVYKI</sequence>
<dbReference type="PROSITE" id="PS50089">
    <property type="entry name" value="ZF_RING_2"/>
    <property type="match status" value="1"/>
</dbReference>
<dbReference type="GO" id="GO:0004842">
    <property type="term" value="F:ubiquitin-protein transferase activity"/>
    <property type="evidence" value="ECO:0007669"/>
    <property type="project" value="InterPro"/>
</dbReference>
<evidence type="ECO:0000256" key="3">
    <source>
        <dbReference type="PROSITE-ProRule" id="PRU00175"/>
    </source>
</evidence>
<dbReference type="EMBL" id="CH479187">
    <property type="protein sequence ID" value="EDW39813.1"/>
    <property type="molecule type" value="Genomic_DNA"/>
</dbReference>
<accession>B4GQE1</accession>
<dbReference type="PhylomeDB" id="B4GQE1"/>
<evidence type="ECO:0000256" key="4">
    <source>
        <dbReference type="SAM" id="Coils"/>
    </source>
</evidence>
<dbReference type="InterPro" id="IPR013083">
    <property type="entry name" value="Znf_RING/FYVE/PHD"/>
</dbReference>
<evidence type="ECO:0000313" key="7">
    <source>
        <dbReference type="Proteomes" id="UP000008744"/>
    </source>
</evidence>
<dbReference type="PANTHER" id="PTHR16047">
    <property type="entry name" value="RFWD3 PROTEIN"/>
    <property type="match status" value="1"/>
</dbReference>
<dbReference type="GO" id="GO:0036297">
    <property type="term" value="P:interstrand cross-link repair"/>
    <property type="evidence" value="ECO:0007669"/>
    <property type="project" value="InterPro"/>
</dbReference>
<protein>
    <submittedName>
        <fullName evidence="6">GL15997</fullName>
    </submittedName>
</protein>
<keyword evidence="2" id="KW-0862">Zinc</keyword>
<evidence type="ECO:0000313" key="6">
    <source>
        <dbReference type="EMBL" id="EDW39813.1"/>
    </source>
</evidence>
<evidence type="ECO:0000256" key="2">
    <source>
        <dbReference type="ARBA" id="ARBA00022833"/>
    </source>
</evidence>
<dbReference type="AlphaFoldDB" id="B4GQE1"/>
<dbReference type="OMA" id="PADDITC"/>
<organism evidence="7">
    <name type="scientific">Drosophila persimilis</name>
    <name type="common">Fruit fly</name>
    <dbReference type="NCBI Taxonomy" id="7234"/>
    <lineage>
        <taxon>Eukaryota</taxon>
        <taxon>Metazoa</taxon>
        <taxon>Ecdysozoa</taxon>
        <taxon>Arthropoda</taxon>
        <taxon>Hexapoda</taxon>
        <taxon>Insecta</taxon>
        <taxon>Pterygota</taxon>
        <taxon>Neoptera</taxon>
        <taxon>Endopterygota</taxon>
        <taxon>Diptera</taxon>
        <taxon>Brachycera</taxon>
        <taxon>Muscomorpha</taxon>
        <taxon>Ephydroidea</taxon>
        <taxon>Drosophilidae</taxon>
        <taxon>Drosophila</taxon>
        <taxon>Sophophora</taxon>
    </lineage>
</organism>
<dbReference type="SMART" id="SM00184">
    <property type="entry name" value="RING"/>
    <property type="match status" value="1"/>
</dbReference>